<keyword evidence="6" id="KW-1185">Reference proteome</keyword>
<dbReference type="EMBL" id="JASAOG010000030">
    <property type="protein sequence ID" value="KAK0061442.1"/>
    <property type="molecule type" value="Genomic_DNA"/>
</dbReference>
<dbReference type="PROSITE" id="PS51720">
    <property type="entry name" value="G_AIG1"/>
    <property type="match status" value="1"/>
</dbReference>
<protein>
    <submittedName>
        <fullName evidence="5">GTPase IMAP family member 7</fullName>
    </submittedName>
</protein>
<evidence type="ECO:0000256" key="3">
    <source>
        <dbReference type="ARBA" id="ARBA00023134"/>
    </source>
</evidence>
<evidence type="ECO:0000259" key="4">
    <source>
        <dbReference type="PROSITE" id="PS51720"/>
    </source>
</evidence>
<organism evidence="5 6">
    <name type="scientific">Biomphalaria pfeifferi</name>
    <name type="common">Bloodfluke planorb</name>
    <name type="synonym">Freshwater snail</name>
    <dbReference type="NCBI Taxonomy" id="112525"/>
    <lineage>
        <taxon>Eukaryota</taxon>
        <taxon>Metazoa</taxon>
        <taxon>Spiralia</taxon>
        <taxon>Lophotrochozoa</taxon>
        <taxon>Mollusca</taxon>
        <taxon>Gastropoda</taxon>
        <taxon>Heterobranchia</taxon>
        <taxon>Euthyneura</taxon>
        <taxon>Panpulmonata</taxon>
        <taxon>Hygrophila</taxon>
        <taxon>Lymnaeoidea</taxon>
        <taxon>Planorbidae</taxon>
        <taxon>Biomphalaria</taxon>
    </lineage>
</organism>
<comment type="caution">
    <text evidence="5">The sequence shown here is derived from an EMBL/GenBank/DDBJ whole genome shotgun (WGS) entry which is preliminary data.</text>
</comment>
<dbReference type="GO" id="GO:0005525">
    <property type="term" value="F:GTP binding"/>
    <property type="evidence" value="ECO:0007669"/>
    <property type="project" value="UniProtKB-KW"/>
</dbReference>
<evidence type="ECO:0000313" key="6">
    <source>
        <dbReference type="Proteomes" id="UP001233172"/>
    </source>
</evidence>
<dbReference type="InterPro" id="IPR045058">
    <property type="entry name" value="GIMA/IAN/Toc"/>
</dbReference>
<dbReference type="PANTHER" id="PTHR10903">
    <property type="entry name" value="GTPASE, IMAP FAMILY MEMBER-RELATED"/>
    <property type="match status" value="1"/>
</dbReference>
<dbReference type="Pfam" id="PF04548">
    <property type="entry name" value="AIG1"/>
    <property type="match status" value="1"/>
</dbReference>
<dbReference type="Proteomes" id="UP001233172">
    <property type="component" value="Unassembled WGS sequence"/>
</dbReference>
<evidence type="ECO:0000256" key="2">
    <source>
        <dbReference type="ARBA" id="ARBA00022741"/>
    </source>
</evidence>
<keyword evidence="3" id="KW-0342">GTP-binding</keyword>
<dbReference type="PANTHER" id="PTHR10903:SF170">
    <property type="entry name" value="GTPASE IMAP FAMILY MEMBER 7"/>
    <property type="match status" value="1"/>
</dbReference>
<reference evidence="5" key="2">
    <citation type="submission" date="2023-04" db="EMBL/GenBank/DDBJ databases">
        <authorList>
            <person name="Bu L."/>
            <person name="Lu L."/>
            <person name="Laidemitt M.R."/>
            <person name="Zhang S.M."/>
            <person name="Mutuku M."/>
            <person name="Mkoji G."/>
            <person name="Steinauer M."/>
            <person name="Loker E.S."/>
        </authorList>
    </citation>
    <scope>NUCLEOTIDE SEQUENCE</scope>
    <source>
        <strain evidence="5">KasaAsao</strain>
        <tissue evidence="5">Whole Snail</tissue>
    </source>
</reference>
<evidence type="ECO:0000256" key="1">
    <source>
        <dbReference type="ARBA" id="ARBA00008535"/>
    </source>
</evidence>
<dbReference type="Gene3D" id="3.40.50.300">
    <property type="entry name" value="P-loop containing nucleotide triphosphate hydrolases"/>
    <property type="match status" value="1"/>
</dbReference>
<gene>
    <name evidence="5" type="ORF">Bpfe_009248</name>
</gene>
<accession>A0AAD8FDY9</accession>
<proteinExistence type="inferred from homology"/>
<name>A0AAD8FDY9_BIOPF</name>
<reference evidence="5" key="1">
    <citation type="journal article" date="2023" name="PLoS Negl. Trop. Dis.">
        <title>A genome sequence for Biomphalaria pfeifferi, the major vector snail for the human-infecting parasite Schistosoma mansoni.</title>
        <authorList>
            <person name="Bu L."/>
            <person name="Lu L."/>
            <person name="Laidemitt M.R."/>
            <person name="Zhang S.M."/>
            <person name="Mutuku M."/>
            <person name="Mkoji G."/>
            <person name="Steinauer M."/>
            <person name="Loker E.S."/>
        </authorList>
    </citation>
    <scope>NUCLEOTIDE SEQUENCE</scope>
    <source>
        <strain evidence="5">KasaAsao</strain>
    </source>
</reference>
<dbReference type="InterPro" id="IPR006703">
    <property type="entry name" value="G_AIG1"/>
</dbReference>
<sequence>MSLKELDLLLIGRTGTGKSSTGNSILNRNMFKTSDSMNSTTEYVEVQFSKYKGFIIKVVDAPGIFDTNLSVQDSIKEMHEAMGTAIAASAQGYHAFLVVIKFGEKFTQENNDTIKVMKEIFGHDF</sequence>
<dbReference type="SUPFAM" id="SSF52540">
    <property type="entry name" value="P-loop containing nucleoside triphosphate hydrolases"/>
    <property type="match status" value="1"/>
</dbReference>
<feature type="domain" description="AIG1-type G" evidence="4">
    <location>
        <begin position="3"/>
        <end position="125"/>
    </location>
</feature>
<dbReference type="AlphaFoldDB" id="A0AAD8FDY9"/>
<dbReference type="InterPro" id="IPR027417">
    <property type="entry name" value="P-loop_NTPase"/>
</dbReference>
<evidence type="ECO:0000313" key="5">
    <source>
        <dbReference type="EMBL" id="KAK0061442.1"/>
    </source>
</evidence>
<keyword evidence="2" id="KW-0547">Nucleotide-binding</keyword>
<comment type="similarity">
    <text evidence="1">Belongs to the TRAFAC class TrmE-Era-EngA-EngB-Septin-like GTPase superfamily. AIG1/Toc34/Toc159-like paraseptin GTPase family. IAN subfamily.</text>
</comment>